<name>A0A2T0FN81_9ASCO</name>
<dbReference type="EMBL" id="NDIQ01000022">
    <property type="protein sequence ID" value="PRT56446.1"/>
    <property type="molecule type" value="Genomic_DNA"/>
</dbReference>
<protein>
    <submittedName>
        <fullName evidence="2">Uncharacterized protein</fullName>
    </submittedName>
</protein>
<accession>A0A2T0FN81</accession>
<feature type="region of interest" description="Disordered" evidence="1">
    <location>
        <begin position="192"/>
        <end position="212"/>
    </location>
</feature>
<sequence>MSYFYQPTNRNHNSHHAQRPLSTFSPSLTSVLSTDILSAREIDNQEWVLFSPQMVPSSDYSELSPPSDLHMIQGDLSDLDIEDTPTQSLELPAHNGAGSFDQHARRDLMERVNMWRLDQSQLVFSELQRLERKFFPSHSPDEGESVDHPPPDSIWSQIGHKVMENLHSFIHMDDEVLDVIFGHSFVDASDARDKRPEEFPAHSRQANLSRAGGDEWQDSMLSRIFPEFSGKKSEWMLLEKLASWTLKRRNRPAQAAPLETLVYANPCFTEASLEHRWDFETSSLSTQVF</sequence>
<dbReference type="AlphaFoldDB" id="A0A2T0FN81"/>
<evidence type="ECO:0000313" key="3">
    <source>
        <dbReference type="Proteomes" id="UP000238350"/>
    </source>
</evidence>
<feature type="region of interest" description="Disordered" evidence="1">
    <location>
        <begin position="1"/>
        <end position="23"/>
    </location>
</feature>
<evidence type="ECO:0000256" key="1">
    <source>
        <dbReference type="SAM" id="MobiDB-lite"/>
    </source>
</evidence>
<comment type="caution">
    <text evidence="2">The sequence shown here is derived from an EMBL/GenBank/DDBJ whole genome shotgun (WGS) entry which is preliminary data.</text>
</comment>
<proteinExistence type="predicted"/>
<dbReference type="GeneID" id="36517814"/>
<feature type="compositionally biased region" description="Polar residues" evidence="1">
    <location>
        <begin position="1"/>
        <end position="11"/>
    </location>
</feature>
<organism evidence="2 3">
    <name type="scientific">Wickerhamiella sorbophila</name>
    <dbReference type="NCBI Taxonomy" id="45607"/>
    <lineage>
        <taxon>Eukaryota</taxon>
        <taxon>Fungi</taxon>
        <taxon>Dikarya</taxon>
        <taxon>Ascomycota</taxon>
        <taxon>Saccharomycotina</taxon>
        <taxon>Dipodascomycetes</taxon>
        <taxon>Dipodascales</taxon>
        <taxon>Trichomonascaceae</taxon>
        <taxon>Wickerhamiella</taxon>
    </lineage>
</organism>
<dbReference type="Proteomes" id="UP000238350">
    <property type="component" value="Unassembled WGS sequence"/>
</dbReference>
<gene>
    <name evidence="2" type="ORF">B9G98_04066</name>
</gene>
<keyword evidence="3" id="KW-1185">Reference proteome</keyword>
<dbReference type="OrthoDB" id="4090493at2759"/>
<dbReference type="RefSeq" id="XP_024666391.1">
    <property type="nucleotide sequence ID" value="XM_024810623.1"/>
</dbReference>
<feature type="compositionally biased region" description="Basic and acidic residues" evidence="1">
    <location>
        <begin position="192"/>
        <end position="201"/>
    </location>
</feature>
<reference evidence="2 3" key="1">
    <citation type="submission" date="2017-04" db="EMBL/GenBank/DDBJ databases">
        <title>Genome sequencing of [Candida] sorbophila.</title>
        <authorList>
            <person name="Ahn J.O."/>
        </authorList>
    </citation>
    <scope>NUCLEOTIDE SEQUENCE [LARGE SCALE GENOMIC DNA]</scope>
    <source>
        <strain evidence="2 3">DS02</strain>
    </source>
</reference>
<evidence type="ECO:0000313" key="2">
    <source>
        <dbReference type="EMBL" id="PRT56446.1"/>
    </source>
</evidence>